<dbReference type="Proteomes" id="UP000838756">
    <property type="component" value="Unassembled WGS sequence"/>
</dbReference>
<dbReference type="AlphaFoldDB" id="A0A8S4QY91"/>
<dbReference type="SUPFAM" id="SSF53474">
    <property type="entry name" value="alpha/beta-Hydrolases"/>
    <property type="match status" value="1"/>
</dbReference>
<dbReference type="InterPro" id="IPR029058">
    <property type="entry name" value="AB_hydrolase_fold"/>
</dbReference>
<dbReference type="InterPro" id="IPR000639">
    <property type="entry name" value="Epox_hydrolase-like"/>
</dbReference>
<dbReference type="GO" id="GO:0004301">
    <property type="term" value="F:epoxide hydrolase activity"/>
    <property type="evidence" value="ECO:0007669"/>
    <property type="project" value="TreeGrafter"/>
</dbReference>
<gene>
    <name evidence="4" type="primary">jg462</name>
    <name evidence="4" type="ORF">PAEG_LOCUS7999</name>
</gene>
<reference evidence="4" key="1">
    <citation type="submission" date="2022-03" db="EMBL/GenBank/DDBJ databases">
        <authorList>
            <person name="Lindestad O."/>
        </authorList>
    </citation>
    <scope>NUCLEOTIDE SEQUENCE</scope>
</reference>
<dbReference type="InterPro" id="IPR000073">
    <property type="entry name" value="AB_hydrolase_1"/>
</dbReference>
<keyword evidence="2" id="KW-0378">Hydrolase</keyword>
<comment type="similarity">
    <text evidence="1">Belongs to the peptidase S33 family.</text>
</comment>
<dbReference type="GO" id="GO:0097176">
    <property type="term" value="P:epoxide metabolic process"/>
    <property type="evidence" value="ECO:0007669"/>
    <property type="project" value="TreeGrafter"/>
</dbReference>
<feature type="non-terminal residue" evidence="4">
    <location>
        <position position="1"/>
    </location>
</feature>
<organism evidence="4 5">
    <name type="scientific">Pararge aegeria aegeria</name>
    <dbReference type="NCBI Taxonomy" id="348720"/>
    <lineage>
        <taxon>Eukaryota</taxon>
        <taxon>Metazoa</taxon>
        <taxon>Ecdysozoa</taxon>
        <taxon>Arthropoda</taxon>
        <taxon>Hexapoda</taxon>
        <taxon>Insecta</taxon>
        <taxon>Pterygota</taxon>
        <taxon>Neoptera</taxon>
        <taxon>Endopterygota</taxon>
        <taxon>Lepidoptera</taxon>
        <taxon>Glossata</taxon>
        <taxon>Ditrysia</taxon>
        <taxon>Papilionoidea</taxon>
        <taxon>Nymphalidae</taxon>
        <taxon>Satyrinae</taxon>
        <taxon>Satyrini</taxon>
        <taxon>Parargina</taxon>
        <taxon>Pararge</taxon>
    </lineage>
</organism>
<evidence type="ECO:0000259" key="3">
    <source>
        <dbReference type="Pfam" id="PF00561"/>
    </source>
</evidence>
<dbReference type="OrthoDB" id="7130006at2759"/>
<protein>
    <submittedName>
        <fullName evidence="4">Jg462 protein</fullName>
    </submittedName>
</protein>
<evidence type="ECO:0000313" key="4">
    <source>
        <dbReference type="EMBL" id="CAH2227621.1"/>
    </source>
</evidence>
<evidence type="ECO:0000256" key="1">
    <source>
        <dbReference type="ARBA" id="ARBA00010088"/>
    </source>
</evidence>
<evidence type="ECO:0000313" key="5">
    <source>
        <dbReference type="Proteomes" id="UP000838756"/>
    </source>
</evidence>
<evidence type="ECO:0000256" key="2">
    <source>
        <dbReference type="ARBA" id="ARBA00022801"/>
    </source>
</evidence>
<accession>A0A8S4QY91</accession>
<dbReference type="Pfam" id="PF00561">
    <property type="entry name" value="Abhydrolase_1"/>
    <property type="match status" value="1"/>
</dbReference>
<dbReference type="Gene3D" id="3.40.50.1820">
    <property type="entry name" value="alpha/beta hydrolase"/>
    <property type="match status" value="1"/>
</dbReference>
<keyword evidence="5" id="KW-1185">Reference proteome</keyword>
<comment type="caution">
    <text evidence="4">The sequence shown here is derived from an EMBL/GenBank/DDBJ whole genome shotgun (WGS) entry which is preliminary data.</text>
</comment>
<sequence length="162" mass="17223">VPADVIRVPLLLLHGWGGSFREFYDAIALLTTPTDGIAFEIIVPSLPGFGFSDAAVRPGMGPTQMGVVLRNLMNRLGFNQFYIQGGDWGSVVGTAIATMYQDEVLGFHTNLNFVLNSCTEITTAAGAIAAVLGVQGSELSSTIIEESGYFHLQATKPDTLGK</sequence>
<name>A0A8S4QY91_9NEOP</name>
<dbReference type="EMBL" id="CAKXAJ010023296">
    <property type="protein sequence ID" value="CAH2227621.1"/>
    <property type="molecule type" value="Genomic_DNA"/>
</dbReference>
<feature type="domain" description="AB hydrolase-1" evidence="3">
    <location>
        <begin position="9"/>
        <end position="130"/>
    </location>
</feature>
<proteinExistence type="inferred from homology"/>
<dbReference type="PRINTS" id="PR00412">
    <property type="entry name" value="EPOXHYDRLASE"/>
</dbReference>
<dbReference type="PANTHER" id="PTHR21661">
    <property type="entry name" value="EPOXIDE HYDROLASE 1-RELATED"/>
    <property type="match status" value="1"/>
</dbReference>
<dbReference type="PANTHER" id="PTHR21661:SF35">
    <property type="entry name" value="EPOXIDE HYDROLASE"/>
    <property type="match status" value="1"/>
</dbReference>